<dbReference type="Proteomes" id="UP000278398">
    <property type="component" value="Unassembled WGS sequence"/>
</dbReference>
<dbReference type="AlphaFoldDB" id="A0A429YUU4"/>
<dbReference type="RefSeq" id="WP_126701205.1">
    <property type="nucleotide sequence ID" value="NZ_RWKW01000065.1"/>
</dbReference>
<keyword evidence="1" id="KW-0812">Transmembrane</keyword>
<gene>
    <name evidence="2" type="ORF">EJC49_17375</name>
</gene>
<accession>A0A429YUU4</accession>
<evidence type="ECO:0000313" key="3">
    <source>
        <dbReference type="Proteomes" id="UP000278398"/>
    </source>
</evidence>
<proteinExistence type="predicted"/>
<comment type="caution">
    <text evidence="2">The sequence shown here is derived from an EMBL/GenBank/DDBJ whole genome shotgun (WGS) entry which is preliminary data.</text>
</comment>
<name>A0A429YUU4_9HYPH</name>
<reference evidence="2 3" key="1">
    <citation type="submission" date="2018-12" db="EMBL/GenBank/DDBJ databases">
        <title>Mesorhizobium carbonis sp. nov., isolated from coal mine water.</title>
        <authorList>
            <person name="Xin W."/>
            <person name="Xu Z."/>
            <person name="Xiang F."/>
            <person name="Zhang J."/>
            <person name="Xi L."/>
            <person name="Liu J."/>
        </authorList>
    </citation>
    <scope>NUCLEOTIDE SEQUENCE [LARGE SCALE GENOMIC DNA]</scope>
    <source>
        <strain evidence="2 3">B2.3</strain>
    </source>
</reference>
<evidence type="ECO:0000313" key="2">
    <source>
        <dbReference type="EMBL" id="RST85114.1"/>
    </source>
</evidence>
<evidence type="ECO:0000256" key="1">
    <source>
        <dbReference type="SAM" id="Phobius"/>
    </source>
</evidence>
<feature type="transmembrane region" description="Helical" evidence="1">
    <location>
        <begin position="23"/>
        <end position="43"/>
    </location>
</feature>
<protein>
    <submittedName>
        <fullName evidence="2">Uncharacterized protein</fullName>
    </submittedName>
</protein>
<keyword evidence="1" id="KW-0472">Membrane</keyword>
<dbReference type="OrthoDB" id="7917233at2"/>
<organism evidence="2 3">
    <name type="scientific">Aquibium carbonis</name>
    <dbReference type="NCBI Taxonomy" id="2495581"/>
    <lineage>
        <taxon>Bacteria</taxon>
        <taxon>Pseudomonadati</taxon>
        <taxon>Pseudomonadota</taxon>
        <taxon>Alphaproteobacteria</taxon>
        <taxon>Hyphomicrobiales</taxon>
        <taxon>Phyllobacteriaceae</taxon>
        <taxon>Aquibium</taxon>
    </lineage>
</organism>
<dbReference type="EMBL" id="RWKW01000065">
    <property type="protein sequence ID" value="RST85114.1"/>
    <property type="molecule type" value="Genomic_DNA"/>
</dbReference>
<sequence length="64" mass="6920">MAREPEIETKTTATRARQGRRGFPILMILIIGLVLAMGAWAVAEMYGVAIAPDDPVGDAQHTIQ</sequence>
<keyword evidence="1" id="KW-1133">Transmembrane helix</keyword>
<keyword evidence="3" id="KW-1185">Reference proteome</keyword>